<evidence type="ECO:0000313" key="4">
    <source>
        <dbReference type="EMBL" id="QFG68618.1"/>
    </source>
</evidence>
<dbReference type="GO" id="GO:0006396">
    <property type="term" value="P:RNA processing"/>
    <property type="evidence" value="ECO:0007669"/>
    <property type="project" value="InterPro"/>
</dbReference>
<dbReference type="OrthoDB" id="9785673at2"/>
<evidence type="ECO:0000259" key="3">
    <source>
        <dbReference type="Pfam" id="PF00588"/>
    </source>
</evidence>
<dbReference type="SUPFAM" id="SSF75217">
    <property type="entry name" value="alpha/beta knot"/>
    <property type="match status" value="1"/>
</dbReference>
<keyword evidence="5" id="KW-1185">Reference proteome</keyword>
<accession>A0A5J6V4F0</accession>
<dbReference type="KEGG" id="serw:FY030_07715"/>
<name>A0A5J6V4F0_9MICO</name>
<dbReference type="Proteomes" id="UP000326546">
    <property type="component" value="Chromosome"/>
</dbReference>
<organism evidence="4 5">
    <name type="scientific">Ornithinimicrobium pratense</name>
    <dbReference type="NCBI Taxonomy" id="2593973"/>
    <lineage>
        <taxon>Bacteria</taxon>
        <taxon>Bacillati</taxon>
        <taxon>Actinomycetota</taxon>
        <taxon>Actinomycetes</taxon>
        <taxon>Micrococcales</taxon>
        <taxon>Ornithinimicrobiaceae</taxon>
        <taxon>Ornithinimicrobium</taxon>
    </lineage>
</organism>
<dbReference type="PANTHER" id="PTHR46429">
    <property type="entry name" value="23S RRNA (GUANOSINE-2'-O-)-METHYLTRANSFERASE RLMB"/>
    <property type="match status" value="1"/>
</dbReference>
<dbReference type="InterPro" id="IPR004441">
    <property type="entry name" value="rRNA_MeTrfase_TrmH"/>
</dbReference>
<reference evidence="4 5" key="1">
    <citation type="submission" date="2019-09" db="EMBL/GenBank/DDBJ databases">
        <title>Serinicoccus pratensis sp. nov., isolated from meadow soil.</title>
        <authorList>
            <person name="Zhang W."/>
        </authorList>
    </citation>
    <scope>NUCLEOTIDE SEQUENCE [LARGE SCALE GENOMIC DNA]</scope>
    <source>
        <strain evidence="4 5">W204</strain>
    </source>
</reference>
<protein>
    <submittedName>
        <fullName evidence="4">RNA methyltransferase</fullName>
    </submittedName>
</protein>
<evidence type="ECO:0000256" key="2">
    <source>
        <dbReference type="ARBA" id="ARBA00022679"/>
    </source>
</evidence>
<feature type="domain" description="tRNA/rRNA methyltransferase SpoU type" evidence="3">
    <location>
        <begin position="25"/>
        <end position="92"/>
    </location>
</feature>
<dbReference type="EMBL" id="CP044427">
    <property type="protein sequence ID" value="QFG68618.1"/>
    <property type="molecule type" value="Genomic_DNA"/>
</dbReference>
<keyword evidence="2 4" id="KW-0808">Transferase</keyword>
<dbReference type="InterPro" id="IPR001537">
    <property type="entry name" value="SpoU_MeTrfase"/>
</dbReference>
<dbReference type="PANTHER" id="PTHR46429:SF1">
    <property type="entry name" value="23S RRNA (GUANOSINE-2'-O-)-METHYLTRANSFERASE RLMB"/>
    <property type="match status" value="1"/>
</dbReference>
<dbReference type="GO" id="GO:0008173">
    <property type="term" value="F:RNA methyltransferase activity"/>
    <property type="evidence" value="ECO:0007669"/>
    <property type="project" value="InterPro"/>
</dbReference>
<evidence type="ECO:0000313" key="5">
    <source>
        <dbReference type="Proteomes" id="UP000326546"/>
    </source>
</evidence>
<evidence type="ECO:0000256" key="1">
    <source>
        <dbReference type="ARBA" id="ARBA00022603"/>
    </source>
</evidence>
<dbReference type="Pfam" id="PF00588">
    <property type="entry name" value="SpoU_methylase"/>
    <property type="match status" value="1"/>
</dbReference>
<gene>
    <name evidence="4" type="ORF">FY030_07715</name>
</gene>
<dbReference type="GO" id="GO:0005829">
    <property type="term" value="C:cytosol"/>
    <property type="evidence" value="ECO:0007669"/>
    <property type="project" value="TreeGrafter"/>
</dbReference>
<dbReference type="AlphaFoldDB" id="A0A5J6V4F0"/>
<dbReference type="GO" id="GO:0003723">
    <property type="term" value="F:RNA binding"/>
    <property type="evidence" value="ECO:0007669"/>
    <property type="project" value="InterPro"/>
</dbReference>
<dbReference type="GO" id="GO:0032259">
    <property type="term" value="P:methylation"/>
    <property type="evidence" value="ECO:0007669"/>
    <property type="project" value="UniProtKB-KW"/>
</dbReference>
<keyword evidence="1 4" id="KW-0489">Methyltransferase</keyword>
<dbReference type="InterPro" id="IPR029026">
    <property type="entry name" value="tRNA_m1G_MTases_N"/>
</dbReference>
<dbReference type="InterPro" id="IPR029028">
    <property type="entry name" value="Alpha/beta_knot_MTases"/>
</dbReference>
<sequence length="103" mass="10920">MQRCRGRRTPPRHGIARVRVGQVPLKVLGTDEDGDVEITDADLCEPTLFVIGDETTGLSAGWREACGALVRIPMTGMASSLNAASAATVVLYGAARQRRAQVG</sequence>
<proteinExistence type="predicted"/>
<dbReference type="Gene3D" id="3.40.1280.10">
    <property type="match status" value="1"/>
</dbReference>